<feature type="region of interest" description="Disordered" evidence="1">
    <location>
        <begin position="347"/>
        <end position="377"/>
    </location>
</feature>
<feature type="compositionally biased region" description="Basic and acidic residues" evidence="1">
    <location>
        <begin position="348"/>
        <end position="377"/>
    </location>
</feature>
<dbReference type="InterPro" id="IPR031937">
    <property type="entry name" value="PNISR"/>
</dbReference>
<proteinExistence type="evidence at transcript level"/>
<evidence type="ECO:0000256" key="1">
    <source>
        <dbReference type="SAM" id="MobiDB-lite"/>
    </source>
</evidence>
<feature type="region of interest" description="Disordered" evidence="1">
    <location>
        <begin position="1"/>
        <end position="57"/>
    </location>
</feature>
<organism evidence="2">
    <name type="scientific">Phallusia mammillata</name>
    <dbReference type="NCBI Taxonomy" id="59560"/>
    <lineage>
        <taxon>Eukaryota</taxon>
        <taxon>Metazoa</taxon>
        <taxon>Chordata</taxon>
        <taxon>Tunicata</taxon>
        <taxon>Ascidiacea</taxon>
        <taxon>Phlebobranchia</taxon>
        <taxon>Ascidiidae</taxon>
        <taxon>Phallusia</taxon>
    </lineage>
</organism>
<protein>
    <submittedName>
        <fullName evidence="2">Arginine/serine-rich protein PNISR</fullName>
    </submittedName>
</protein>
<evidence type="ECO:0000313" key="2">
    <source>
        <dbReference type="EMBL" id="CAB3264976.1"/>
    </source>
</evidence>
<feature type="compositionally biased region" description="Pro residues" evidence="1">
    <location>
        <begin position="1"/>
        <end position="10"/>
    </location>
</feature>
<feature type="compositionally biased region" description="Polar residues" evidence="1">
    <location>
        <begin position="32"/>
        <end position="54"/>
    </location>
</feature>
<accession>A0A6F9DPR9</accession>
<dbReference type="PANTHER" id="PTHR31518">
    <property type="entry name" value="ARGININE/SERINE-RICH PROTEIN PNISR"/>
    <property type="match status" value="1"/>
</dbReference>
<sequence length="452" mass="51117">MWNQIPPPGSVPDGVQANENGNVDWGALAQAWIQSKSEQEKNQISGQSSAQNNDKGWKESSVFHSSYYGKNWNIGVQRQWFPNPTQQYHHPGNVGIAPLPPPPPVPPPVPEAVWEPNTNTTENMPSTTEHQNQIQISKTFNKWVPNETSCYQHGPASAAEEISQKKVLPAWIREGLEKIGKTNPVKQRNRKQEDKTTIIFEDVERKMETTDDESDAELPQENGCVPEYSEVTETEKTEIIETQEDIVLRIRKWLTTILLEVTDAEISNIAVNTFKQCSKAPAKPLIQSSALSSICDTGLVAGYSSDEESVLSDEDQDIDQQSLLKKIDEFQVVQHKRLESLGLAETDDLSKKNCSSDHKDGFPDARQNVKDKKNDMTLDEDYHLAASRLAEVKQSKHFPDTERYQQKSSANHDSTERSPSKTRTHKKRKHSKKSHHLSSKDRKSPHKKSRKQ</sequence>
<name>A0A6F9DPR9_9ASCI</name>
<gene>
    <name evidence="2" type="primary">Pnisr</name>
</gene>
<feature type="region of interest" description="Disordered" evidence="1">
    <location>
        <begin position="390"/>
        <end position="452"/>
    </location>
</feature>
<dbReference type="Pfam" id="PF15996">
    <property type="entry name" value="PNISR"/>
    <property type="match status" value="1"/>
</dbReference>
<feature type="compositionally biased region" description="Basic residues" evidence="1">
    <location>
        <begin position="420"/>
        <end position="452"/>
    </location>
</feature>
<feature type="compositionally biased region" description="Basic and acidic residues" evidence="1">
    <location>
        <begin position="390"/>
        <end position="405"/>
    </location>
</feature>
<reference evidence="2" key="1">
    <citation type="submission" date="2020-04" db="EMBL/GenBank/DDBJ databases">
        <authorList>
            <person name="Neveu A P."/>
        </authorList>
    </citation>
    <scope>NUCLEOTIDE SEQUENCE</scope>
    <source>
        <tissue evidence="2">Whole embryo</tissue>
    </source>
</reference>
<dbReference type="EMBL" id="LR789114">
    <property type="protein sequence ID" value="CAB3264976.1"/>
    <property type="molecule type" value="mRNA"/>
</dbReference>
<dbReference type="AlphaFoldDB" id="A0A6F9DPR9"/>